<dbReference type="EMBL" id="KZ502770">
    <property type="protein sequence ID" value="PKU73171.1"/>
    <property type="molecule type" value="Genomic_DNA"/>
</dbReference>
<keyword evidence="2" id="KW-1185">Reference proteome</keyword>
<evidence type="ECO:0000313" key="2">
    <source>
        <dbReference type="Proteomes" id="UP000233837"/>
    </source>
</evidence>
<organism evidence="1 2">
    <name type="scientific">Dendrobium catenatum</name>
    <dbReference type="NCBI Taxonomy" id="906689"/>
    <lineage>
        <taxon>Eukaryota</taxon>
        <taxon>Viridiplantae</taxon>
        <taxon>Streptophyta</taxon>
        <taxon>Embryophyta</taxon>
        <taxon>Tracheophyta</taxon>
        <taxon>Spermatophyta</taxon>
        <taxon>Magnoliopsida</taxon>
        <taxon>Liliopsida</taxon>
        <taxon>Asparagales</taxon>
        <taxon>Orchidaceae</taxon>
        <taxon>Epidendroideae</taxon>
        <taxon>Malaxideae</taxon>
        <taxon>Dendrobiinae</taxon>
        <taxon>Dendrobium</taxon>
    </lineage>
</organism>
<proteinExistence type="predicted"/>
<reference evidence="1 2" key="1">
    <citation type="journal article" date="2016" name="Sci. Rep.">
        <title>The Dendrobium catenatum Lindl. genome sequence provides insights into polysaccharide synthase, floral development and adaptive evolution.</title>
        <authorList>
            <person name="Zhang G.Q."/>
            <person name="Xu Q."/>
            <person name="Bian C."/>
            <person name="Tsai W.C."/>
            <person name="Yeh C.M."/>
            <person name="Liu K.W."/>
            <person name="Yoshida K."/>
            <person name="Zhang L.S."/>
            <person name="Chang S.B."/>
            <person name="Chen F."/>
            <person name="Shi Y."/>
            <person name="Su Y.Y."/>
            <person name="Zhang Y.Q."/>
            <person name="Chen L.J."/>
            <person name="Yin Y."/>
            <person name="Lin M."/>
            <person name="Huang H."/>
            <person name="Deng H."/>
            <person name="Wang Z.W."/>
            <person name="Zhu S.L."/>
            <person name="Zhao X."/>
            <person name="Deng C."/>
            <person name="Niu S.C."/>
            <person name="Huang J."/>
            <person name="Wang M."/>
            <person name="Liu G.H."/>
            <person name="Yang H.J."/>
            <person name="Xiao X.J."/>
            <person name="Hsiao Y.Y."/>
            <person name="Wu W.L."/>
            <person name="Chen Y.Y."/>
            <person name="Mitsuda N."/>
            <person name="Ohme-Takagi M."/>
            <person name="Luo Y.B."/>
            <person name="Van de Peer Y."/>
            <person name="Liu Z.J."/>
        </authorList>
    </citation>
    <scope>NUCLEOTIDE SEQUENCE [LARGE SCALE GENOMIC DNA]</scope>
    <source>
        <tissue evidence="1">The whole plant</tissue>
    </source>
</reference>
<name>A0A2I0WBY4_9ASPA</name>
<dbReference type="AlphaFoldDB" id="A0A2I0WBY4"/>
<reference evidence="1 2" key="2">
    <citation type="journal article" date="2017" name="Nature">
        <title>The Apostasia genome and the evolution of orchids.</title>
        <authorList>
            <person name="Zhang G.Q."/>
            <person name="Liu K.W."/>
            <person name="Li Z."/>
            <person name="Lohaus R."/>
            <person name="Hsiao Y.Y."/>
            <person name="Niu S.C."/>
            <person name="Wang J.Y."/>
            <person name="Lin Y.C."/>
            <person name="Xu Q."/>
            <person name="Chen L.J."/>
            <person name="Yoshida K."/>
            <person name="Fujiwara S."/>
            <person name="Wang Z.W."/>
            <person name="Zhang Y.Q."/>
            <person name="Mitsuda N."/>
            <person name="Wang M."/>
            <person name="Liu G.H."/>
            <person name="Pecoraro L."/>
            <person name="Huang H.X."/>
            <person name="Xiao X.J."/>
            <person name="Lin M."/>
            <person name="Wu X.Y."/>
            <person name="Wu W.L."/>
            <person name="Chen Y.Y."/>
            <person name="Chang S.B."/>
            <person name="Sakamoto S."/>
            <person name="Ohme-Takagi M."/>
            <person name="Yagi M."/>
            <person name="Zeng S.J."/>
            <person name="Shen C.Y."/>
            <person name="Yeh C.M."/>
            <person name="Luo Y.B."/>
            <person name="Tsai W.C."/>
            <person name="Van de Peer Y."/>
            <person name="Liu Z.J."/>
        </authorList>
    </citation>
    <scope>NUCLEOTIDE SEQUENCE [LARGE SCALE GENOMIC DNA]</scope>
    <source>
        <tissue evidence="1">The whole plant</tissue>
    </source>
</reference>
<dbReference type="Proteomes" id="UP000233837">
    <property type="component" value="Unassembled WGS sequence"/>
</dbReference>
<protein>
    <submittedName>
        <fullName evidence="1">Uncharacterized protein</fullName>
    </submittedName>
</protein>
<gene>
    <name evidence="1" type="ORF">MA16_Dca025480</name>
</gene>
<evidence type="ECO:0000313" key="1">
    <source>
        <dbReference type="EMBL" id="PKU73171.1"/>
    </source>
</evidence>
<sequence length="576" mass="64285">MIQVDVNVDENILEPIKFNDPSVAEIACFVAKNFRKNLGATAKFEDCRHADCSINGGIIMTILRDDADSIPQICVEVKDVLMIQSSFEVGEIAKASLQICVEASFQMGEMMYDKHRPEAFYADVDSSVAVPGSDWETYGEYTSSTIFEENFETQENEVEPPSISHNLEDTLQKSVDGNLENEIFLVDYCQENSVEMVNVENVNTFNDVSKETEEDPALFVSIEYMFKEVEHNVEFEHCVDSNSKEIRVKENSIVANNIVTHEEREEGEFIPQSGCNDHNKANQNIYSMDNHDKEITKLAKEDEFKMELTGMMEADNRWQGQAVAMEVDGHRQAQSSVSRLPLFVANKFDILNMINGYMLEVEEIEGRIDIVEHGDNNVTVTNTGMGKEESCIECIGMNNYEDLWFGSPLSLLRGASAFGCSLLRSEMGSSTTIPDAWGAPPSRSTAPSKVVPVMPKQVVYPGSILSMENGPIKHMEDPKLGKDDIDGISLNSSIRICGEVNKDESIRDQRDGLEHMKMDVGDKMEELLDTLNMAVNQERALINNGEIDVLTVSGLLLAFLLWVGPGYSYYNGALAP</sequence>
<accession>A0A2I0WBY4</accession>